<evidence type="ECO:0000313" key="2">
    <source>
        <dbReference type="Proteomes" id="UP000784294"/>
    </source>
</evidence>
<name>A0A3S5A7P6_9PLAT</name>
<organism evidence="1 2">
    <name type="scientific">Protopolystoma xenopodis</name>
    <dbReference type="NCBI Taxonomy" id="117903"/>
    <lineage>
        <taxon>Eukaryota</taxon>
        <taxon>Metazoa</taxon>
        <taxon>Spiralia</taxon>
        <taxon>Lophotrochozoa</taxon>
        <taxon>Platyhelminthes</taxon>
        <taxon>Monogenea</taxon>
        <taxon>Polyopisthocotylea</taxon>
        <taxon>Polystomatidea</taxon>
        <taxon>Polystomatidae</taxon>
        <taxon>Protopolystoma</taxon>
    </lineage>
</organism>
<protein>
    <submittedName>
        <fullName evidence="1">Uncharacterized protein</fullName>
    </submittedName>
</protein>
<proteinExistence type="predicted"/>
<evidence type="ECO:0000313" key="1">
    <source>
        <dbReference type="EMBL" id="VEL29956.1"/>
    </source>
</evidence>
<comment type="caution">
    <text evidence="1">The sequence shown here is derived from an EMBL/GenBank/DDBJ whole genome shotgun (WGS) entry which is preliminary data.</text>
</comment>
<dbReference type="EMBL" id="CAAALY010108012">
    <property type="protein sequence ID" value="VEL29956.1"/>
    <property type="molecule type" value="Genomic_DNA"/>
</dbReference>
<reference evidence="1" key="1">
    <citation type="submission" date="2018-11" db="EMBL/GenBank/DDBJ databases">
        <authorList>
            <consortium name="Pathogen Informatics"/>
        </authorList>
    </citation>
    <scope>NUCLEOTIDE SEQUENCE</scope>
</reference>
<keyword evidence="2" id="KW-1185">Reference proteome</keyword>
<accession>A0A3S5A7P6</accession>
<dbReference type="Proteomes" id="UP000784294">
    <property type="component" value="Unassembled WGS sequence"/>
</dbReference>
<sequence>MNLYPVLEPVPHSHSNDNALFLAQAQRAEERIKMLNIIPALRRAQSTLSSSSLHSESYRFSSSERDLSDHKMEDGAEYLSLKKPSSRFAFPEASRQSQLTPLTWANHTLHNVCPYPIPPVYRLSMRIHWVRMTEEDYRKDLLKCVSIP</sequence>
<dbReference type="AlphaFoldDB" id="A0A3S5A7P6"/>
<gene>
    <name evidence="1" type="ORF">PXEA_LOCUS23396</name>
</gene>